<dbReference type="GO" id="GO:0046933">
    <property type="term" value="F:proton-transporting ATP synthase activity, rotational mechanism"/>
    <property type="evidence" value="ECO:0007669"/>
    <property type="project" value="UniProtKB-UniRule"/>
</dbReference>
<keyword evidence="3 11" id="KW-0813">Transport</keyword>
<dbReference type="HAMAP" id="MF_01393">
    <property type="entry name" value="ATP_synth_a_bact"/>
    <property type="match status" value="1"/>
</dbReference>
<feature type="transmembrane region" description="Helical" evidence="11">
    <location>
        <begin position="193"/>
        <end position="218"/>
    </location>
</feature>
<keyword evidence="14" id="KW-1185">Reference proteome</keyword>
<evidence type="ECO:0000313" key="14">
    <source>
        <dbReference type="Proteomes" id="UP000247565"/>
    </source>
</evidence>
<dbReference type="CDD" id="cd00310">
    <property type="entry name" value="ATP-synt_Fo_a_6"/>
    <property type="match status" value="1"/>
</dbReference>
<protein>
    <recommendedName>
        <fullName evidence="11 12">ATP synthase subunit a</fullName>
    </recommendedName>
    <alternativeName>
        <fullName evidence="11">ATP synthase F0 sector subunit a</fullName>
    </alternativeName>
    <alternativeName>
        <fullName evidence="11">F-ATPase subunit 6</fullName>
    </alternativeName>
</protein>
<keyword evidence="10 11" id="KW-0066">ATP synthesis</keyword>
<sequence length="255" mass="27841">MGRKLVAGHNIDALGQFELHPVFGTLGETIRFSQSELMMVIAAVIVPVAIYFGMRRKAVVPGRYQAATEILYEFVYSMAVGTMGEKGKGFFPFIFALFFFILTGNYLGLLPFSFAFTSHIVVTVSLALMVFVLAIIVSLKNQGLKFFAHFMPAGAPILMAPLLVPIEILSYLSRPVSLSIRLFANMVAGHVMLEMFAAFTIMLAAGLGLAVGGFLGIFPILLNIALFALELLVGALQAYVFTILTCMYLQEAVHH</sequence>
<dbReference type="PROSITE" id="PS00449">
    <property type="entry name" value="ATPASE_A"/>
    <property type="match status" value="1"/>
</dbReference>
<dbReference type="InterPro" id="IPR035908">
    <property type="entry name" value="F0_ATP_A_sf"/>
</dbReference>
<evidence type="ECO:0000256" key="12">
    <source>
        <dbReference type="RuleBase" id="RU000483"/>
    </source>
</evidence>
<comment type="function">
    <text evidence="11 12">Key component of the proton channel; it plays a direct role in the translocation of protons across the membrane.</text>
</comment>
<evidence type="ECO:0000256" key="8">
    <source>
        <dbReference type="ARBA" id="ARBA00023065"/>
    </source>
</evidence>
<dbReference type="SUPFAM" id="SSF81336">
    <property type="entry name" value="F1F0 ATP synthase subunit A"/>
    <property type="match status" value="1"/>
</dbReference>
<keyword evidence="11" id="KW-1003">Cell membrane</keyword>
<dbReference type="Gene3D" id="1.20.120.220">
    <property type="entry name" value="ATP synthase, F0 complex, subunit A"/>
    <property type="match status" value="1"/>
</dbReference>
<keyword evidence="7 11" id="KW-1133">Transmembrane helix</keyword>
<organism evidence="13 14">
    <name type="scientific">Commensalibacter melissae</name>
    <dbReference type="NCBI Taxonomy" id="2070537"/>
    <lineage>
        <taxon>Bacteria</taxon>
        <taxon>Pseudomonadati</taxon>
        <taxon>Pseudomonadota</taxon>
        <taxon>Alphaproteobacteria</taxon>
        <taxon>Acetobacterales</taxon>
        <taxon>Acetobacteraceae</taxon>
    </lineage>
</organism>
<feature type="transmembrane region" description="Helical" evidence="11">
    <location>
        <begin position="151"/>
        <end position="172"/>
    </location>
</feature>
<evidence type="ECO:0000256" key="1">
    <source>
        <dbReference type="ARBA" id="ARBA00004141"/>
    </source>
</evidence>
<dbReference type="NCBIfam" id="NF004482">
    <property type="entry name" value="PRK05815.2-4"/>
    <property type="match status" value="1"/>
</dbReference>
<dbReference type="GeneID" id="83703708"/>
<feature type="transmembrane region" description="Helical" evidence="11">
    <location>
        <begin position="37"/>
        <end position="54"/>
    </location>
</feature>
<evidence type="ECO:0000256" key="11">
    <source>
        <dbReference type="HAMAP-Rule" id="MF_01393"/>
    </source>
</evidence>
<dbReference type="OrthoDB" id="9809130at2"/>
<name>A0A318MW39_9PROT</name>
<feature type="transmembrane region" description="Helical" evidence="11">
    <location>
        <begin position="90"/>
        <end position="108"/>
    </location>
</feature>
<comment type="similarity">
    <text evidence="2 11 12">Belongs to the ATPase A chain family.</text>
</comment>
<dbReference type="Proteomes" id="UP000247565">
    <property type="component" value="Unassembled WGS sequence"/>
</dbReference>
<evidence type="ECO:0000256" key="3">
    <source>
        <dbReference type="ARBA" id="ARBA00022448"/>
    </source>
</evidence>
<evidence type="ECO:0000256" key="2">
    <source>
        <dbReference type="ARBA" id="ARBA00006810"/>
    </source>
</evidence>
<keyword evidence="6 11" id="KW-0375">Hydrogen ion transport</keyword>
<dbReference type="InterPro" id="IPR000568">
    <property type="entry name" value="ATP_synth_F0_asu"/>
</dbReference>
<feature type="transmembrane region" description="Helical" evidence="11">
    <location>
        <begin position="120"/>
        <end position="139"/>
    </location>
</feature>
<accession>A0A318MW39</accession>
<comment type="subcellular location">
    <subcellularLocation>
        <location evidence="11 12">Cell membrane</location>
        <topology evidence="11 12">Multi-pass membrane protein</topology>
    </subcellularLocation>
    <subcellularLocation>
        <location evidence="1">Membrane</location>
        <topology evidence="1">Multi-pass membrane protein</topology>
    </subcellularLocation>
</comment>
<dbReference type="InterPro" id="IPR045083">
    <property type="entry name" value="ATP_synth_F0_asu_bact/mt"/>
</dbReference>
<evidence type="ECO:0000256" key="7">
    <source>
        <dbReference type="ARBA" id="ARBA00022989"/>
    </source>
</evidence>
<evidence type="ECO:0000313" key="13">
    <source>
        <dbReference type="EMBL" id="PXZ00254.1"/>
    </source>
</evidence>
<dbReference type="PANTHER" id="PTHR11410:SF0">
    <property type="entry name" value="ATP SYNTHASE SUBUNIT A"/>
    <property type="match status" value="1"/>
</dbReference>
<keyword evidence="4 11" id="KW-0138">CF(0)</keyword>
<evidence type="ECO:0000256" key="6">
    <source>
        <dbReference type="ARBA" id="ARBA00022781"/>
    </source>
</evidence>
<dbReference type="Pfam" id="PF00119">
    <property type="entry name" value="ATP-synt_A"/>
    <property type="match status" value="1"/>
</dbReference>
<keyword evidence="8 11" id="KW-0406">Ion transport</keyword>
<dbReference type="NCBIfam" id="TIGR01131">
    <property type="entry name" value="ATP_synt_6_or_A"/>
    <property type="match status" value="1"/>
</dbReference>
<evidence type="ECO:0000256" key="10">
    <source>
        <dbReference type="ARBA" id="ARBA00023310"/>
    </source>
</evidence>
<dbReference type="PANTHER" id="PTHR11410">
    <property type="entry name" value="ATP SYNTHASE SUBUNIT A"/>
    <property type="match status" value="1"/>
</dbReference>
<dbReference type="RefSeq" id="WP_110439177.1">
    <property type="nucleotide sequence ID" value="NZ_CP033087.1"/>
</dbReference>
<dbReference type="InterPro" id="IPR023011">
    <property type="entry name" value="ATP_synth_F0_asu_AS"/>
</dbReference>
<comment type="caution">
    <text evidence="13">The sequence shown here is derived from an EMBL/GenBank/DDBJ whole genome shotgun (WGS) entry which is preliminary data.</text>
</comment>
<dbReference type="GO" id="GO:0005886">
    <property type="term" value="C:plasma membrane"/>
    <property type="evidence" value="ECO:0007669"/>
    <property type="project" value="UniProtKB-SubCell"/>
</dbReference>
<feature type="transmembrane region" description="Helical" evidence="11">
    <location>
        <begin position="224"/>
        <end position="249"/>
    </location>
</feature>
<evidence type="ECO:0000256" key="9">
    <source>
        <dbReference type="ARBA" id="ARBA00023136"/>
    </source>
</evidence>
<dbReference type="GO" id="GO:0045259">
    <property type="term" value="C:proton-transporting ATP synthase complex"/>
    <property type="evidence" value="ECO:0007669"/>
    <property type="project" value="UniProtKB-KW"/>
</dbReference>
<gene>
    <name evidence="11" type="primary">atpB</name>
    <name evidence="13" type="ORF">DK869_06375</name>
</gene>
<proteinExistence type="inferred from homology"/>
<evidence type="ECO:0000256" key="5">
    <source>
        <dbReference type="ARBA" id="ARBA00022692"/>
    </source>
</evidence>
<reference evidence="13 14" key="1">
    <citation type="submission" date="2018-05" db="EMBL/GenBank/DDBJ databases">
        <title>Reference genomes for bee gut microbiota database.</title>
        <authorList>
            <person name="Ellegaard K.M."/>
        </authorList>
    </citation>
    <scope>NUCLEOTIDE SEQUENCE [LARGE SCALE GENOMIC DNA]</scope>
    <source>
        <strain evidence="13 14">ESL0284</strain>
    </source>
</reference>
<dbReference type="PRINTS" id="PR00123">
    <property type="entry name" value="ATPASEA"/>
</dbReference>
<dbReference type="AlphaFoldDB" id="A0A318MW39"/>
<dbReference type="EMBL" id="QGLT01000003">
    <property type="protein sequence ID" value="PXZ00254.1"/>
    <property type="molecule type" value="Genomic_DNA"/>
</dbReference>
<evidence type="ECO:0000256" key="4">
    <source>
        <dbReference type="ARBA" id="ARBA00022547"/>
    </source>
</evidence>
<keyword evidence="9 11" id="KW-0472">Membrane</keyword>
<keyword evidence="5 11" id="KW-0812">Transmembrane</keyword>